<name>A0AAW0R0W2_9PEZI</name>
<accession>A0AAW0R0W2</accession>
<protein>
    <submittedName>
        <fullName evidence="1">Uncharacterized protein</fullName>
    </submittedName>
</protein>
<keyword evidence="2" id="KW-1185">Reference proteome</keyword>
<gene>
    <name evidence="1" type="ORF">PG999_005012</name>
</gene>
<evidence type="ECO:0000313" key="2">
    <source>
        <dbReference type="Proteomes" id="UP001392437"/>
    </source>
</evidence>
<dbReference type="EMBL" id="JAQQWP010000004">
    <property type="protein sequence ID" value="KAK8120892.1"/>
    <property type="molecule type" value="Genomic_DNA"/>
</dbReference>
<dbReference type="AlphaFoldDB" id="A0AAW0R0W2"/>
<evidence type="ECO:0000313" key="1">
    <source>
        <dbReference type="EMBL" id="KAK8120892.1"/>
    </source>
</evidence>
<proteinExistence type="predicted"/>
<sequence>MVLKREVTPPPVAPWFPVTAGDGSLAVPVDEDVVVNWPAVLDGTEDDDVLSSCSDLWPLTLGERLPGKSDDEDVVDGAERRGEETWLLGLGIGYC</sequence>
<comment type="caution">
    <text evidence="1">The sequence shown here is derived from an EMBL/GenBank/DDBJ whole genome shotgun (WGS) entry which is preliminary data.</text>
</comment>
<reference evidence="1 2" key="1">
    <citation type="submission" date="2023-01" db="EMBL/GenBank/DDBJ databases">
        <title>Analysis of 21 Apiospora genomes using comparative genomics revels a genus with tremendous synthesis potential of carbohydrate active enzymes and secondary metabolites.</title>
        <authorList>
            <person name="Sorensen T."/>
        </authorList>
    </citation>
    <scope>NUCLEOTIDE SEQUENCE [LARGE SCALE GENOMIC DNA]</scope>
    <source>
        <strain evidence="1 2">CBS 117206</strain>
    </source>
</reference>
<organism evidence="1 2">
    <name type="scientific">Apiospora kogelbergensis</name>
    <dbReference type="NCBI Taxonomy" id="1337665"/>
    <lineage>
        <taxon>Eukaryota</taxon>
        <taxon>Fungi</taxon>
        <taxon>Dikarya</taxon>
        <taxon>Ascomycota</taxon>
        <taxon>Pezizomycotina</taxon>
        <taxon>Sordariomycetes</taxon>
        <taxon>Xylariomycetidae</taxon>
        <taxon>Amphisphaeriales</taxon>
        <taxon>Apiosporaceae</taxon>
        <taxon>Apiospora</taxon>
    </lineage>
</organism>
<dbReference type="Proteomes" id="UP001392437">
    <property type="component" value="Unassembled WGS sequence"/>
</dbReference>